<protein>
    <submittedName>
        <fullName evidence="1">Uncharacterized protein</fullName>
    </submittedName>
</protein>
<reference evidence="2" key="1">
    <citation type="journal article" date="2023" name="G3 (Bethesda)">
        <title>Genome assembly and association tests identify interacting loci associated with vigor, precocity, and sex in interspecific pistachio rootstocks.</title>
        <authorList>
            <person name="Palmer W."/>
            <person name="Jacygrad E."/>
            <person name="Sagayaradj S."/>
            <person name="Cavanaugh K."/>
            <person name="Han R."/>
            <person name="Bertier L."/>
            <person name="Beede B."/>
            <person name="Kafkas S."/>
            <person name="Golino D."/>
            <person name="Preece J."/>
            <person name="Michelmore R."/>
        </authorList>
    </citation>
    <scope>NUCLEOTIDE SEQUENCE [LARGE SCALE GENOMIC DNA]</scope>
</reference>
<proteinExistence type="predicted"/>
<dbReference type="Proteomes" id="UP001163603">
    <property type="component" value="Chromosome 11"/>
</dbReference>
<name>A0ACC0XMJ0_9ROSI</name>
<evidence type="ECO:0000313" key="2">
    <source>
        <dbReference type="Proteomes" id="UP001163603"/>
    </source>
</evidence>
<gene>
    <name evidence="1" type="ORF">Pint_31068</name>
</gene>
<comment type="caution">
    <text evidence="1">The sequence shown here is derived from an EMBL/GenBank/DDBJ whole genome shotgun (WGS) entry which is preliminary data.</text>
</comment>
<sequence>MRPKSESSNQLEPDPHAIPPGTYSEPWWRNAGYNIIPPAGAGANPSNSSSMEGPNGLDSNDGPSMSNDGVNEEDDDANKESQNTASSRSVGREHQNLQQGASTMPTMPNECFQQPPQLELVGHSIPLLPVMCKVRELVLIFGTEGIPSFLATFWQACTSNPYQDPYYGGMMAAYGHQPMGYPPFVGMPHARMPLPLEMAQEPVYVNAKQYQGILRRRQARAKAELERKLIKVRKPYLHESRHQHAMRRARGTGGRFAKKTGGDDSKGTGEEKGSGSGPVRSSQSGSSSGSEPLPSDSAETWNSSTSQQDARGSQVHDTHEAKNHVNGNGNGRYQNNGGLQASTYHSHLSDRGDDGDCSGQQWGSISSNQASQRPLAIQ</sequence>
<keyword evidence="2" id="KW-1185">Reference proteome</keyword>
<accession>A0ACC0XMJ0</accession>
<evidence type="ECO:0000313" key="1">
    <source>
        <dbReference type="EMBL" id="KAJ0020318.1"/>
    </source>
</evidence>
<dbReference type="EMBL" id="CM047746">
    <property type="protein sequence ID" value="KAJ0020318.1"/>
    <property type="molecule type" value="Genomic_DNA"/>
</dbReference>
<organism evidence="1 2">
    <name type="scientific">Pistacia integerrima</name>
    <dbReference type="NCBI Taxonomy" id="434235"/>
    <lineage>
        <taxon>Eukaryota</taxon>
        <taxon>Viridiplantae</taxon>
        <taxon>Streptophyta</taxon>
        <taxon>Embryophyta</taxon>
        <taxon>Tracheophyta</taxon>
        <taxon>Spermatophyta</taxon>
        <taxon>Magnoliopsida</taxon>
        <taxon>eudicotyledons</taxon>
        <taxon>Gunneridae</taxon>
        <taxon>Pentapetalae</taxon>
        <taxon>rosids</taxon>
        <taxon>malvids</taxon>
        <taxon>Sapindales</taxon>
        <taxon>Anacardiaceae</taxon>
        <taxon>Pistacia</taxon>
    </lineage>
</organism>